<comment type="caution">
    <text evidence="4">The sequence shown here is derived from an EMBL/GenBank/DDBJ whole genome shotgun (WGS) entry which is preliminary data.</text>
</comment>
<dbReference type="AlphaFoldDB" id="A0A2S6BYU6"/>
<evidence type="ECO:0000256" key="2">
    <source>
        <dbReference type="ARBA" id="ARBA00023027"/>
    </source>
</evidence>
<dbReference type="Pfam" id="PF02826">
    <property type="entry name" value="2-Hacid_dh_C"/>
    <property type="match status" value="2"/>
</dbReference>
<dbReference type="STRING" id="357750.A0A2S6BYU6"/>
<dbReference type="SUPFAM" id="SSF52283">
    <property type="entry name" value="Formate/glycerate dehydrogenase catalytic domain-like"/>
    <property type="match status" value="1"/>
</dbReference>
<dbReference type="PANTHER" id="PTHR43333">
    <property type="entry name" value="2-HACID_DH_C DOMAIN-CONTAINING PROTEIN"/>
    <property type="match status" value="1"/>
</dbReference>
<accession>A0A2S6BYU6</accession>
<keyword evidence="2" id="KW-0520">NAD</keyword>
<dbReference type="PANTHER" id="PTHR43333:SF1">
    <property type="entry name" value="D-ISOMER SPECIFIC 2-HYDROXYACID DEHYDROGENASE NAD-BINDING DOMAIN-CONTAINING PROTEIN"/>
    <property type="match status" value="1"/>
</dbReference>
<evidence type="ECO:0000256" key="1">
    <source>
        <dbReference type="ARBA" id="ARBA00023002"/>
    </source>
</evidence>
<evidence type="ECO:0000313" key="5">
    <source>
        <dbReference type="Proteomes" id="UP000237631"/>
    </source>
</evidence>
<name>A0A2S6BYU6_9PEZI</name>
<dbReference type="InterPro" id="IPR029752">
    <property type="entry name" value="D-isomer_DH_CS1"/>
</dbReference>
<dbReference type="OrthoDB" id="298012at2759"/>
<feature type="domain" description="D-isomer specific 2-hydroxyacid dehydrogenase NAD-binding" evidence="3">
    <location>
        <begin position="119"/>
        <end position="195"/>
    </location>
</feature>
<evidence type="ECO:0000313" key="4">
    <source>
        <dbReference type="EMBL" id="PPJ52645.1"/>
    </source>
</evidence>
<dbReference type="GO" id="GO:0051287">
    <property type="term" value="F:NAD binding"/>
    <property type="evidence" value="ECO:0007669"/>
    <property type="project" value="InterPro"/>
</dbReference>
<reference evidence="5" key="1">
    <citation type="journal article" date="2017" name="bioRxiv">
        <title>Conservation of a gene cluster reveals novel cercosporin biosynthetic mechanisms and extends production to the genus Colletotrichum.</title>
        <authorList>
            <person name="de Jonge R."/>
            <person name="Ebert M.K."/>
            <person name="Huitt-Roehl C.R."/>
            <person name="Pal P."/>
            <person name="Suttle J.C."/>
            <person name="Spanner R.E."/>
            <person name="Neubauer J.D."/>
            <person name="Jurick W.M.II."/>
            <person name="Stott K.A."/>
            <person name="Secor G.A."/>
            <person name="Thomma B.P.H.J."/>
            <person name="Van de Peer Y."/>
            <person name="Townsend C.A."/>
            <person name="Bolton M.D."/>
        </authorList>
    </citation>
    <scope>NUCLEOTIDE SEQUENCE [LARGE SCALE GENOMIC DNA]</scope>
    <source>
        <strain evidence="5">CBS538.71</strain>
    </source>
</reference>
<keyword evidence="5" id="KW-1185">Reference proteome</keyword>
<dbReference type="InterPro" id="IPR006140">
    <property type="entry name" value="D-isomer_DH_NAD-bd"/>
</dbReference>
<dbReference type="Proteomes" id="UP000237631">
    <property type="component" value="Unassembled WGS sequence"/>
</dbReference>
<dbReference type="InterPro" id="IPR036291">
    <property type="entry name" value="NAD(P)-bd_dom_sf"/>
</dbReference>
<keyword evidence="1" id="KW-0560">Oxidoreductase</keyword>
<organism evidence="4 5">
    <name type="scientific">Cercospora berteroae</name>
    <dbReference type="NCBI Taxonomy" id="357750"/>
    <lineage>
        <taxon>Eukaryota</taxon>
        <taxon>Fungi</taxon>
        <taxon>Dikarya</taxon>
        <taxon>Ascomycota</taxon>
        <taxon>Pezizomycotina</taxon>
        <taxon>Dothideomycetes</taxon>
        <taxon>Dothideomycetidae</taxon>
        <taxon>Mycosphaerellales</taxon>
        <taxon>Mycosphaerellaceae</taxon>
        <taxon>Cercospora</taxon>
    </lineage>
</organism>
<dbReference type="PROSITE" id="PS00065">
    <property type="entry name" value="D_2_HYDROXYACID_DH_1"/>
    <property type="match status" value="1"/>
</dbReference>
<dbReference type="SUPFAM" id="SSF51735">
    <property type="entry name" value="NAD(P)-binding Rossmann-fold domains"/>
    <property type="match status" value="1"/>
</dbReference>
<dbReference type="EMBL" id="PNEN01001677">
    <property type="protein sequence ID" value="PPJ52645.1"/>
    <property type="molecule type" value="Genomic_DNA"/>
</dbReference>
<proteinExistence type="predicted"/>
<dbReference type="Gene3D" id="3.40.50.720">
    <property type="entry name" value="NAD(P)-binding Rossmann-like Domain"/>
    <property type="match status" value="2"/>
</dbReference>
<sequence>MLTKTNGHGEEHLLIVPFVQLSATTIKQLEERFGQVTVTVHYIEDDSPVPDDVLQRATILVTMFYLPDPFRAPNVKLVHVLSAGVDHVLSHPLVQRVGVSLTSSSGIHGTPIAEWAVMSWLVASRRYQILQRAQKSHTWDPINEYLNSVETQHGKHVGILGYGSIGRAVAKVAAALGMKVHAYTATARTNPQAKRHTGYLIPATGDPEGQLPISWHHGTSREALDKFLSLGLDHIVVAVPLTAQTTALLGAHEFGILSKNCKSATKPFITNIARGRVLDHDALAVALESGTLSGAALDMTDPHPLPESHPLWDVRNLQITPHISAMTRDYFPSSLDIVYENLERSRLGEPLVNEVHTDRGY</sequence>
<dbReference type="GO" id="GO:0016491">
    <property type="term" value="F:oxidoreductase activity"/>
    <property type="evidence" value="ECO:0007669"/>
    <property type="project" value="UniProtKB-KW"/>
</dbReference>
<gene>
    <name evidence="4" type="ORF">CBER1_10593</name>
</gene>
<feature type="domain" description="D-isomer specific 2-hydroxyacid dehydrogenase NAD-binding" evidence="3">
    <location>
        <begin position="218"/>
        <end position="324"/>
    </location>
</feature>
<evidence type="ECO:0000259" key="3">
    <source>
        <dbReference type="Pfam" id="PF02826"/>
    </source>
</evidence>
<protein>
    <recommendedName>
        <fullName evidence="3">D-isomer specific 2-hydroxyacid dehydrogenase NAD-binding domain-containing protein</fullName>
    </recommendedName>
</protein>